<accession>A0A8J3DDY3</accession>
<feature type="region of interest" description="Disordered" evidence="5">
    <location>
        <begin position="268"/>
        <end position="302"/>
    </location>
</feature>
<dbReference type="SUPFAM" id="SSF109635">
    <property type="entry name" value="DnaK suppressor protein DksA, alpha-hairpin domain"/>
    <property type="match status" value="1"/>
</dbReference>
<organism evidence="7 8">
    <name type="scientific">Cerasicoccus arenae</name>
    <dbReference type="NCBI Taxonomy" id="424488"/>
    <lineage>
        <taxon>Bacteria</taxon>
        <taxon>Pseudomonadati</taxon>
        <taxon>Verrucomicrobiota</taxon>
        <taxon>Opitutia</taxon>
        <taxon>Puniceicoccales</taxon>
        <taxon>Cerasicoccaceae</taxon>
        <taxon>Cerasicoccus</taxon>
    </lineage>
</organism>
<dbReference type="RefSeq" id="WP_189512202.1">
    <property type="nucleotide sequence ID" value="NZ_BMXG01000004.1"/>
</dbReference>
<keyword evidence="2" id="KW-0863">Zinc-finger</keyword>
<dbReference type="PANTHER" id="PTHR33823:SF4">
    <property type="entry name" value="GENERAL STRESS PROTEIN 16O"/>
    <property type="match status" value="1"/>
</dbReference>
<evidence type="ECO:0000259" key="6">
    <source>
        <dbReference type="Pfam" id="PF01258"/>
    </source>
</evidence>
<dbReference type="Gene3D" id="1.20.120.910">
    <property type="entry name" value="DksA, coiled-coil domain"/>
    <property type="match status" value="1"/>
</dbReference>
<evidence type="ECO:0000256" key="3">
    <source>
        <dbReference type="ARBA" id="ARBA00022833"/>
    </source>
</evidence>
<dbReference type="PANTHER" id="PTHR33823">
    <property type="entry name" value="RNA POLYMERASE-BINDING TRANSCRIPTION FACTOR DKSA-RELATED"/>
    <property type="match status" value="1"/>
</dbReference>
<comment type="caution">
    <text evidence="7">The sequence shown here is derived from an EMBL/GenBank/DDBJ whole genome shotgun (WGS) entry which is preliminary data.</text>
</comment>
<keyword evidence="8" id="KW-1185">Reference proteome</keyword>
<dbReference type="GO" id="GO:0008270">
    <property type="term" value="F:zinc ion binding"/>
    <property type="evidence" value="ECO:0007669"/>
    <property type="project" value="UniProtKB-KW"/>
</dbReference>
<dbReference type="Pfam" id="PF01258">
    <property type="entry name" value="zf-dskA_traR"/>
    <property type="match status" value="1"/>
</dbReference>
<protein>
    <recommendedName>
        <fullName evidence="6">Zinc finger DksA/TraR C4-type domain-containing protein</fullName>
    </recommendedName>
</protein>
<dbReference type="Proteomes" id="UP000642829">
    <property type="component" value="Unassembled WGS sequence"/>
</dbReference>
<dbReference type="PROSITE" id="PS51128">
    <property type="entry name" value="ZF_DKSA_2"/>
    <property type="match status" value="1"/>
</dbReference>
<feature type="compositionally biased region" description="Acidic residues" evidence="5">
    <location>
        <begin position="288"/>
        <end position="302"/>
    </location>
</feature>
<reference evidence="7" key="2">
    <citation type="submission" date="2020-09" db="EMBL/GenBank/DDBJ databases">
        <authorList>
            <person name="Sun Q."/>
            <person name="Kim S."/>
        </authorList>
    </citation>
    <scope>NUCLEOTIDE SEQUENCE</scope>
    <source>
        <strain evidence="7">KCTC 12870</strain>
    </source>
</reference>
<name>A0A8J3DDY3_9BACT</name>
<feature type="region of interest" description="Disordered" evidence="5">
    <location>
        <begin position="184"/>
        <end position="204"/>
    </location>
</feature>
<keyword evidence="1" id="KW-0479">Metal-binding</keyword>
<dbReference type="AlphaFoldDB" id="A0A8J3DDY3"/>
<evidence type="ECO:0000256" key="4">
    <source>
        <dbReference type="PROSITE-ProRule" id="PRU00510"/>
    </source>
</evidence>
<dbReference type="EMBL" id="BMXG01000004">
    <property type="protein sequence ID" value="GHB95133.1"/>
    <property type="molecule type" value="Genomic_DNA"/>
</dbReference>
<proteinExistence type="predicted"/>
<evidence type="ECO:0000256" key="1">
    <source>
        <dbReference type="ARBA" id="ARBA00022723"/>
    </source>
</evidence>
<keyword evidence="3" id="KW-0862">Zinc</keyword>
<feature type="zinc finger region" description="dksA C4-type" evidence="4">
    <location>
        <begin position="244"/>
        <end position="268"/>
    </location>
</feature>
<dbReference type="InterPro" id="IPR037187">
    <property type="entry name" value="DnaK_N"/>
</dbReference>
<reference evidence="7" key="1">
    <citation type="journal article" date="2014" name="Int. J. Syst. Evol. Microbiol.">
        <title>Complete genome sequence of Corynebacterium casei LMG S-19264T (=DSM 44701T), isolated from a smear-ripened cheese.</title>
        <authorList>
            <consortium name="US DOE Joint Genome Institute (JGI-PGF)"/>
            <person name="Walter F."/>
            <person name="Albersmeier A."/>
            <person name="Kalinowski J."/>
            <person name="Ruckert C."/>
        </authorList>
    </citation>
    <scope>NUCLEOTIDE SEQUENCE</scope>
    <source>
        <strain evidence="7">KCTC 12870</strain>
    </source>
</reference>
<evidence type="ECO:0000256" key="5">
    <source>
        <dbReference type="SAM" id="MobiDB-lite"/>
    </source>
</evidence>
<dbReference type="InterPro" id="IPR000962">
    <property type="entry name" value="Znf_DskA_TraR"/>
</dbReference>
<evidence type="ECO:0000313" key="8">
    <source>
        <dbReference type="Proteomes" id="UP000642829"/>
    </source>
</evidence>
<gene>
    <name evidence="7" type="ORF">GCM10007047_08470</name>
</gene>
<dbReference type="SUPFAM" id="SSF57716">
    <property type="entry name" value="Glucocorticoid receptor-like (DNA-binding domain)"/>
    <property type="match status" value="1"/>
</dbReference>
<evidence type="ECO:0000313" key="7">
    <source>
        <dbReference type="EMBL" id="GHB95133.1"/>
    </source>
</evidence>
<feature type="region of interest" description="Disordered" evidence="5">
    <location>
        <begin position="1"/>
        <end position="55"/>
    </location>
</feature>
<sequence>MPAKKKTAKKATTSKSAKPGDKKAVKSAKADTTSKTNGKAEKPAAPQNVPDEKTKALVLNARRRSNTPSMFKVKKGKTPVVFTMEDVAQMLETKKPEPEVKPTVIAKKTVKVAEIEADEPVQNRAHTAASLADILGFNPTERRSDSNVPPGRQVPKRWQRHYKLLLELRDHVTDELEIHTADTLKRSSREDSGDLSGYGQHMADAGTDTFDRDFALSLVSNEQEALYEIEEAIQRIFDDSYGMCEHTGEPISKERLLAVPFTRYSLEGQRQMERQRKTRTQRGGVFADNDDDMSLGGDDDDN</sequence>
<feature type="domain" description="Zinc finger DksA/TraR C4-type" evidence="6">
    <location>
        <begin position="240"/>
        <end position="269"/>
    </location>
</feature>
<evidence type="ECO:0000256" key="2">
    <source>
        <dbReference type="ARBA" id="ARBA00022771"/>
    </source>
</evidence>